<dbReference type="PANTHER" id="PTHR14226">
    <property type="entry name" value="NEUROPATHY TARGET ESTERASE/SWISS CHEESE D.MELANOGASTER"/>
    <property type="match status" value="1"/>
</dbReference>
<evidence type="ECO:0000313" key="7">
    <source>
        <dbReference type="Proteomes" id="UP000037982"/>
    </source>
</evidence>
<name>A0A0N0Y0Y3_9ACTN</name>
<keyword evidence="1 4" id="KW-0378">Hydrolase</keyword>
<gene>
    <name evidence="6" type="ORF">ADL29_07905</name>
</gene>
<proteinExistence type="predicted"/>
<reference evidence="7" key="1">
    <citation type="submission" date="2015-07" db="EMBL/GenBank/DDBJ databases">
        <authorList>
            <person name="Ju K.-S."/>
            <person name="Doroghazi J.R."/>
            <person name="Metcalf W.W."/>
        </authorList>
    </citation>
    <scope>NUCLEOTIDE SEQUENCE [LARGE SCALE GENOMIC DNA]</scope>
    <source>
        <strain evidence="7">NRRL ISP-5002</strain>
    </source>
</reference>
<keyword evidence="3 4" id="KW-0443">Lipid metabolism</keyword>
<feature type="short sequence motif" description="GXSXG" evidence="4">
    <location>
        <begin position="42"/>
        <end position="46"/>
    </location>
</feature>
<keyword evidence="2 4" id="KW-0442">Lipid degradation</keyword>
<dbReference type="RefSeq" id="WP_053922996.1">
    <property type="nucleotide sequence ID" value="NZ_LGKG01000046.1"/>
</dbReference>
<dbReference type="AlphaFoldDB" id="A0A0N0Y0Y3"/>
<evidence type="ECO:0000256" key="3">
    <source>
        <dbReference type="ARBA" id="ARBA00023098"/>
    </source>
</evidence>
<keyword evidence="7" id="KW-1185">Reference proteome</keyword>
<evidence type="ECO:0000256" key="1">
    <source>
        <dbReference type="ARBA" id="ARBA00022801"/>
    </source>
</evidence>
<evidence type="ECO:0000256" key="4">
    <source>
        <dbReference type="PROSITE-ProRule" id="PRU01161"/>
    </source>
</evidence>
<feature type="short sequence motif" description="DGA/G" evidence="4">
    <location>
        <begin position="189"/>
        <end position="191"/>
    </location>
</feature>
<feature type="short sequence motif" description="GXGXXG" evidence="4">
    <location>
        <begin position="11"/>
        <end position="16"/>
    </location>
</feature>
<dbReference type="InterPro" id="IPR002641">
    <property type="entry name" value="PNPLA_dom"/>
</dbReference>
<dbReference type="SUPFAM" id="SSF52151">
    <property type="entry name" value="FabD/lysophospholipase-like"/>
    <property type="match status" value="1"/>
</dbReference>
<dbReference type="PROSITE" id="PS51635">
    <property type="entry name" value="PNPLA"/>
    <property type="match status" value="1"/>
</dbReference>
<accession>A0A0N0Y0Y3</accession>
<dbReference type="GO" id="GO:0016042">
    <property type="term" value="P:lipid catabolic process"/>
    <property type="evidence" value="ECO:0007669"/>
    <property type="project" value="UniProtKB-UniRule"/>
</dbReference>
<dbReference type="InterPro" id="IPR050301">
    <property type="entry name" value="NTE"/>
</dbReference>
<evidence type="ECO:0000313" key="6">
    <source>
        <dbReference type="EMBL" id="KPC65275.1"/>
    </source>
</evidence>
<organism evidence="6 7">
    <name type="scientific">Streptomyces chattanoogensis</name>
    <dbReference type="NCBI Taxonomy" id="66876"/>
    <lineage>
        <taxon>Bacteria</taxon>
        <taxon>Bacillati</taxon>
        <taxon>Actinomycetota</taxon>
        <taxon>Actinomycetes</taxon>
        <taxon>Kitasatosporales</taxon>
        <taxon>Streptomycetaceae</taxon>
        <taxon>Streptomyces</taxon>
    </lineage>
</organism>
<dbReference type="Gene3D" id="3.40.1090.10">
    <property type="entry name" value="Cytosolic phospholipase A2 catalytic domain"/>
    <property type="match status" value="2"/>
</dbReference>
<dbReference type="Proteomes" id="UP000037982">
    <property type="component" value="Unassembled WGS sequence"/>
</dbReference>
<dbReference type="PANTHER" id="PTHR14226:SF57">
    <property type="entry name" value="BLR7027 PROTEIN"/>
    <property type="match status" value="1"/>
</dbReference>
<comment type="caution">
    <text evidence="6">The sequence shown here is derived from an EMBL/GenBank/DDBJ whole genome shotgun (WGS) entry which is preliminary data.</text>
</comment>
<feature type="domain" description="PNPLA" evidence="5">
    <location>
        <begin position="7"/>
        <end position="202"/>
    </location>
</feature>
<feature type="active site" description="Proton acceptor" evidence="4">
    <location>
        <position position="189"/>
    </location>
</feature>
<dbReference type="GO" id="GO:0016787">
    <property type="term" value="F:hydrolase activity"/>
    <property type="evidence" value="ECO:0007669"/>
    <property type="project" value="UniProtKB-UniRule"/>
</dbReference>
<dbReference type="InterPro" id="IPR016035">
    <property type="entry name" value="Acyl_Trfase/lysoPLipase"/>
</dbReference>
<dbReference type="EMBL" id="LGKG01000046">
    <property type="protein sequence ID" value="KPC65275.1"/>
    <property type="molecule type" value="Genomic_DNA"/>
</dbReference>
<dbReference type="Pfam" id="PF01734">
    <property type="entry name" value="Patatin"/>
    <property type="match status" value="1"/>
</dbReference>
<evidence type="ECO:0000256" key="2">
    <source>
        <dbReference type="ARBA" id="ARBA00022963"/>
    </source>
</evidence>
<protein>
    <submittedName>
        <fullName evidence="6">Patatin</fullName>
    </submittedName>
</protein>
<feature type="active site" description="Nucleophile" evidence="4">
    <location>
        <position position="44"/>
    </location>
</feature>
<dbReference type="PATRIC" id="fig|66876.3.peg.1732"/>
<evidence type="ECO:0000259" key="5">
    <source>
        <dbReference type="PROSITE" id="PS51635"/>
    </source>
</evidence>
<sequence length="280" mass="28479">MKNERALVIGGGGVAGIAWATGVLAGLAEAGVDVTAADALFGTSAGSAVAAQLTSGVGLPALFQAQVNAALQKEELTPRDGALVEAFEFGEKVYAEVTDPVERRRRMGEMALAAETVTEAERRAVIEARLPSHRWPERNLSVVAVDAVTGGTRVFDRTSGVGLVDAVTASCAIPGVWPAATVGDARYIDGGIRSLTNLDLATGYARILVIAPMPDPVLDADAASIAGRGGLIEVITPDEAALAAFGTDPLSPASRTPAGHAGFAQGRAAAQAVAALWSKA</sequence>